<dbReference type="EMBL" id="CDQK01000005">
    <property type="protein sequence ID" value="CEP23826.1"/>
    <property type="molecule type" value="Genomic_DNA"/>
</dbReference>
<dbReference type="AlphaFoldDB" id="A0A0H5C6U2"/>
<evidence type="ECO:0000313" key="1">
    <source>
        <dbReference type="EMBL" id="CEP23826.1"/>
    </source>
</evidence>
<organism evidence="1 2">
    <name type="scientific">Cyberlindnera jadinii (strain ATCC 18201 / CBS 1600 / BCRC 20928 / JCM 3617 / NBRC 0987 / NRRL Y-1542)</name>
    <name type="common">Torula yeast</name>
    <name type="synonym">Candida utilis</name>
    <dbReference type="NCBI Taxonomy" id="983966"/>
    <lineage>
        <taxon>Eukaryota</taxon>
        <taxon>Fungi</taxon>
        <taxon>Dikarya</taxon>
        <taxon>Ascomycota</taxon>
        <taxon>Saccharomycotina</taxon>
        <taxon>Saccharomycetes</taxon>
        <taxon>Phaffomycetales</taxon>
        <taxon>Phaffomycetaceae</taxon>
        <taxon>Cyberlindnera</taxon>
    </lineage>
</organism>
<proteinExistence type="predicted"/>
<protein>
    <submittedName>
        <fullName evidence="1">Uncharacterized protein</fullName>
    </submittedName>
</protein>
<reference evidence="2" key="1">
    <citation type="journal article" date="2015" name="J. Biotechnol.">
        <title>The structure of the Cyberlindnera jadinii genome and its relation to Candida utilis analyzed by the occurrence of single nucleotide polymorphisms.</title>
        <authorList>
            <person name="Rupp O."/>
            <person name="Brinkrolf K."/>
            <person name="Buerth C."/>
            <person name="Kunigo M."/>
            <person name="Schneider J."/>
            <person name="Jaenicke S."/>
            <person name="Goesmann A."/>
            <person name="Puehler A."/>
            <person name="Jaeger K.-E."/>
            <person name="Ernst J.F."/>
        </authorList>
    </citation>
    <scope>NUCLEOTIDE SEQUENCE [LARGE SCALE GENOMIC DNA]</scope>
    <source>
        <strain evidence="2">ATCC 18201 / CBS 1600 / BCRC 20928 / JCM 3617 / NBRC 0987 / NRRL Y-1542</strain>
    </source>
</reference>
<sequence length="52" mass="6274">MVITYSQIIDLFPLDIIYSQYEIVSFMNMPFTEDKLIADRHIWPHSGVENWR</sequence>
<gene>
    <name evidence="1" type="ORF">BN1211_4491</name>
</gene>
<name>A0A0H5C6U2_CYBJN</name>
<dbReference type="Proteomes" id="UP000038830">
    <property type="component" value="Unassembled WGS sequence"/>
</dbReference>
<evidence type="ECO:0000313" key="2">
    <source>
        <dbReference type="Proteomes" id="UP000038830"/>
    </source>
</evidence>
<accession>A0A0H5C6U2</accession>